<dbReference type="SMART" id="SM00355">
    <property type="entry name" value="ZnF_C2H2"/>
    <property type="match status" value="5"/>
</dbReference>
<dbReference type="GO" id="GO:0008270">
    <property type="term" value="F:zinc ion binding"/>
    <property type="evidence" value="ECO:0007669"/>
    <property type="project" value="UniProtKB-KW"/>
</dbReference>
<proteinExistence type="inferred from homology"/>
<dbReference type="GO" id="GO:0000785">
    <property type="term" value="C:chromatin"/>
    <property type="evidence" value="ECO:0007669"/>
    <property type="project" value="TreeGrafter"/>
</dbReference>
<evidence type="ECO:0000256" key="5">
    <source>
        <dbReference type="ARBA" id="ARBA00022737"/>
    </source>
</evidence>
<reference evidence="16" key="3">
    <citation type="submission" date="2025-09" db="UniProtKB">
        <authorList>
            <consortium name="Ensembl"/>
        </authorList>
    </citation>
    <scope>IDENTIFICATION</scope>
</reference>
<dbReference type="AlphaFoldDB" id="A0A8C4SVL1"/>
<feature type="compositionally biased region" description="Polar residues" evidence="14">
    <location>
        <begin position="82"/>
        <end position="97"/>
    </location>
</feature>
<feature type="compositionally biased region" description="Basic and acidic residues" evidence="14">
    <location>
        <begin position="99"/>
        <end position="112"/>
    </location>
</feature>
<dbReference type="Ensembl" id="ENSECRT00000022053.1">
    <property type="protein sequence ID" value="ENSECRP00000021586.1"/>
    <property type="gene ID" value="ENSECRG00000014543.1"/>
</dbReference>
<dbReference type="InterPro" id="IPR013087">
    <property type="entry name" value="Znf_C2H2_type"/>
</dbReference>
<keyword evidence="10" id="KW-0804">Transcription</keyword>
<evidence type="ECO:0000313" key="17">
    <source>
        <dbReference type="Proteomes" id="UP000694620"/>
    </source>
</evidence>
<dbReference type="PROSITE" id="PS00028">
    <property type="entry name" value="ZINC_FINGER_C2H2_1"/>
    <property type="match status" value="5"/>
</dbReference>
<dbReference type="PANTHER" id="PTHR14003">
    <property type="entry name" value="TRANSCRIPTIONAL REPRESSOR PROTEIN YY"/>
    <property type="match status" value="1"/>
</dbReference>
<dbReference type="InterPro" id="IPR036236">
    <property type="entry name" value="Znf_C2H2_sf"/>
</dbReference>
<evidence type="ECO:0000256" key="2">
    <source>
        <dbReference type="ARBA" id="ARBA00004123"/>
    </source>
</evidence>
<dbReference type="GO" id="GO:0000978">
    <property type="term" value="F:RNA polymerase II cis-regulatory region sequence-specific DNA binding"/>
    <property type="evidence" value="ECO:0007669"/>
    <property type="project" value="TreeGrafter"/>
</dbReference>
<evidence type="ECO:0000313" key="16">
    <source>
        <dbReference type="Ensembl" id="ENSECRP00000021586.1"/>
    </source>
</evidence>
<evidence type="ECO:0000256" key="4">
    <source>
        <dbReference type="ARBA" id="ARBA00022723"/>
    </source>
</evidence>
<evidence type="ECO:0000256" key="14">
    <source>
        <dbReference type="SAM" id="MobiDB-lite"/>
    </source>
</evidence>
<evidence type="ECO:0000256" key="11">
    <source>
        <dbReference type="ARBA" id="ARBA00023242"/>
    </source>
</evidence>
<keyword evidence="11" id="KW-0539">Nucleus</keyword>
<evidence type="ECO:0000256" key="8">
    <source>
        <dbReference type="ARBA" id="ARBA00023015"/>
    </source>
</evidence>
<keyword evidence="8" id="KW-0805">Transcription regulation</keyword>
<keyword evidence="4" id="KW-0479">Metal-binding</keyword>
<accession>A0A8C4SVL1</accession>
<dbReference type="FunFam" id="3.30.160.60:FF:002343">
    <property type="entry name" value="Zinc finger protein 33A"/>
    <property type="match status" value="1"/>
</dbReference>
<keyword evidence="9" id="KW-0238">DNA-binding</keyword>
<dbReference type="FunFam" id="3.30.160.60:FF:002281">
    <property type="match status" value="1"/>
</dbReference>
<evidence type="ECO:0000256" key="9">
    <source>
        <dbReference type="ARBA" id="ARBA00023125"/>
    </source>
</evidence>
<keyword evidence="6 12" id="KW-0863">Zinc-finger</keyword>
<protein>
    <submittedName>
        <fullName evidence="16">Zinc finger protein 3-like</fullName>
    </submittedName>
</protein>
<evidence type="ECO:0000256" key="7">
    <source>
        <dbReference type="ARBA" id="ARBA00022833"/>
    </source>
</evidence>
<reference evidence="16" key="2">
    <citation type="submission" date="2025-08" db="UniProtKB">
        <authorList>
            <consortium name="Ensembl"/>
        </authorList>
    </citation>
    <scope>IDENTIFICATION</scope>
</reference>
<reference evidence="16" key="1">
    <citation type="submission" date="2021-06" db="EMBL/GenBank/DDBJ databases">
        <authorList>
            <consortium name="Wellcome Sanger Institute Data Sharing"/>
        </authorList>
    </citation>
    <scope>NUCLEOTIDE SEQUENCE [LARGE SCALE GENOMIC DNA]</scope>
</reference>
<feature type="region of interest" description="Disordered" evidence="14">
    <location>
        <begin position="82"/>
        <end position="121"/>
    </location>
</feature>
<evidence type="ECO:0000256" key="3">
    <source>
        <dbReference type="ARBA" id="ARBA00006991"/>
    </source>
</evidence>
<comment type="subcellular location">
    <subcellularLocation>
        <location evidence="2">Nucleus</location>
    </subcellularLocation>
</comment>
<dbReference type="GeneTree" id="ENSGT01150000286952"/>
<feature type="domain" description="C2H2-type" evidence="15">
    <location>
        <begin position="488"/>
        <end position="515"/>
    </location>
</feature>
<evidence type="ECO:0000256" key="6">
    <source>
        <dbReference type="ARBA" id="ARBA00022771"/>
    </source>
</evidence>
<dbReference type="Gene3D" id="3.30.160.60">
    <property type="entry name" value="Classic Zinc Finger"/>
    <property type="match status" value="5"/>
</dbReference>
<feature type="domain" description="C2H2-type" evidence="15">
    <location>
        <begin position="376"/>
        <end position="403"/>
    </location>
</feature>
<name>A0A8C4SVL1_ERPCA</name>
<keyword evidence="7" id="KW-0862">Zinc</keyword>
<dbReference type="FunFam" id="3.30.160.60:FF:000624">
    <property type="entry name" value="zinc finger protein 697"/>
    <property type="match status" value="1"/>
</dbReference>
<dbReference type="PANTHER" id="PTHR14003:SF23">
    <property type="entry name" value="ZINC FINGER PROTEIN 143"/>
    <property type="match status" value="1"/>
</dbReference>
<dbReference type="Pfam" id="PF00096">
    <property type="entry name" value="zf-C2H2"/>
    <property type="match status" value="5"/>
</dbReference>
<organism evidence="16 17">
    <name type="scientific">Erpetoichthys calabaricus</name>
    <name type="common">Rope fish</name>
    <name type="synonym">Calamoichthys calabaricus</name>
    <dbReference type="NCBI Taxonomy" id="27687"/>
    <lineage>
        <taxon>Eukaryota</taxon>
        <taxon>Metazoa</taxon>
        <taxon>Chordata</taxon>
        <taxon>Craniata</taxon>
        <taxon>Vertebrata</taxon>
        <taxon>Euteleostomi</taxon>
        <taxon>Actinopterygii</taxon>
        <taxon>Polypteriformes</taxon>
        <taxon>Polypteridae</taxon>
        <taxon>Erpetoichthys</taxon>
    </lineage>
</organism>
<feature type="domain" description="C2H2-type" evidence="15">
    <location>
        <begin position="432"/>
        <end position="459"/>
    </location>
</feature>
<comment type="similarity">
    <text evidence="3">Belongs to the krueppel C2H2-type zinc-finger protein family.</text>
</comment>
<dbReference type="PROSITE" id="PS50157">
    <property type="entry name" value="ZINC_FINGER_C2H2_2"/>
    <property type="match status" value="5"/>
</dbReference>
<feature type="domain" description="C2H2-type" evidence="15">
    <location>
        <begin position="404"/>
        <end position="431"/>
    </location>
</feature>
<gene>
    <name evidence="16" type="primary">LOC114662989</name>
</gene>
<evidence type="ECO:0000256" key="12">
    <source>
        <dbReference type="PROSITE-ProRule" id="PRU00042"/>
    </source>
</evidence>
<dbReference type="GO" id="GO:0000981">
    <property type="term" value="F:DNA-binding transcription factor activity, RNA polymerase II-specific"/>
    <property type="evidence" value="ECO:0007669"/>
    <property type="project" value="TreeGrafter"/>
</dbReference>
<dbReference type="Proteomes" id="UP000694620">
    <property type="component" value="Chromosome 12"/>
</dbReference>
<feature type="domain" description="C2H2-type" evidence="15">
    <location>
        <begin position="460"/>
        <end position="487"/>
    </location>
</feature>
<sequence length="517" mass="58250">MERRLSCSVFQEHFASLKAALDTVLLNFTNSVDSRFADFLLEMSEKEKEIESLKLQLHLSRSEVRSMRKYLRTADVNFTRSTTGGQTASGKAQQFSAVQKEKTASTRPDSRAVRVPGADCGQRGSAVTSSCRSLIADVSSPRITAPVQTEHTELKQATRAYRHLPQAVHSWRCRESAGMSDCATAGFDIKKATLPVAREIMTMEKQPFNKDLHATLQNLPNPSSCEGLPEQSFGHNVEKELKASDSHFLGACSEQSSYNFKEENQVCGSAQVKEELSEMEEYMHVQLDAPSVESAAQSHLAIDGPEEVRMESSNFTVQEQHSQVEVHMYKEQVDENYIPRWVIHHQHNRHTESAKHFAQNTSLQEHLTQHSGEKRFSCTQCGKSFNYLINLKSHQRIHTGEKPYSCAQCGKAFSHLTNLKIHERIHTGEKPYRCAQCGKSFNQSTHLKIHQRIHTGEKPYSCPECGKTFNQSGPLKIHRSIHTGKKPYPCSVCGKSFNQSALLKSHLKIHERAKPQC</sequence>
<dbReference type="GO" id="GO:0005667">
    <property type="term" value="C:transcription regulator complex"/>
    <property type="evidence" value="ECO:0007669"/>
    <property type="project" value="TreeGrafter"/>
</dbReference>
<evidence type="ECO:0000256" key="13">
    <source>
        <dbReference type="SAM" id="Coils"/>
    </source>
</evidence>
<dbReference type="FunFam" id="3.30.160.60:FF:003287">
    <property type="entry name" value="Zgc:113343"/>
    <property type="match status" value="1"/>
</dbReference>
<keyword evidence="13" id="KW-0175">Coiled coil</keyword>
<evidence type="ECO:0000259" key="15">
    <source>
        <dbReference type="PROSITE" id="PS50157"/>
    </source>
</evidence>
<evidence type="ECO:0000256" key="1">
    <source>
        <dbReference type="ARBA" id="ARBA00003767"/>
    </source>
</evidence>
<dbReference type="GO" id="GO:0031519">
    <property type="term" value="C:PcG protein complex"/>
    <property type="evidence" value="ECO:0007669"/>
    <property type="project" value="TreeGrafter"/>
</dbReference>
<feature type="coiled-coil region" evidence="13">
    <location>
        <begin position="36"/>
        <end position="63"/>
    </location>
</feature>
<keyword evidence="5" id="KW-0677">Repeat</keyword>
<dbReference type="SUPFAM" id="SSF57667">
    <property type="entry name" value="beta-beta-alpha zinc fingers"/>
    <property type="match status" value="3"/>
</dbReference>
<dbReference type="FunFam" id="3.30.160.60:FF:000292">
    <property type="entry name" value="zinc finger protein 619"/>
    <property type="match status" value="1"/>
</dbReference>
<comment type="function">
    <text evidence="1">May be involved in transcriptional regulation.</text>
</comment>
<keyword evidence="17" id="KW-1185">Reference proteome</keyword>
<evidence type="ECO:0000256" key="10">
    <source>
        <dbReference type="ARBA" id="ARBA00023163"/>
    </source>
</evidence>